<keyword evidence="2" id="KW-0732">Signal</keyword>
<evidence type="ECO:0008006" key="5">
    <source>
        <dbReference type="Google" id="ProtNLM"/>
    </source>
</evidence>
<feature type="compositionally biased region" description="Basic residues" evidence="1">
    <location>
        <begin position="31"/>
        <end position="40"/>
    </location>
</feature>
<evidence type="ECO:0000256" key="2">
    <source>
        <dbReference type="SAM" id="SignalP"/>
    </source>
</evidence>
<evidence type="ECO:0000256" key="1">
    <source>
        <dbReference type="SAM" id="MobiDB-lite"/>
    </source>
</evidence>
<proteinExistence type="predicted"/>
<feature type="signal peptide" evidence="2">
    <location>
        <begin position="1"/>
        <end position="18"/>
    </location>
</feature>
<dbReference type="Proteomes" id="UP000832011">
    <property type="component" value="Chromosome"/>
</dbReference>
<feature type="chain" id="PRO_5046368003" description="Lipoprotein" evidence="2">
    <location>
        <begin position="19"/>
        <end position="59"/>
    </location>
</feature>
<evidence type="ECO:0000313" key="3">
    <source>
        <dbReference type="EMBL" id="UOO88503.1"/>
    </source>
</evidence>
<accession>A0ABY4E2G3</accession>
<reference evidence="3 4" key="1">
    <citation type="journal article" date="2022" name="Res Sq">
        <title>Evolution of multicellular longitudinally dividing oral cavity symbionts (Neisseriaceae).</title>
        <authorList>
            <person name="Nyongesa S."/>
            <person name="Weber P."/>
            <person name="Bernet E."/>
            <person name="Pullido F."/>
            <person name="Nieckarz M."/>
            <person name="Delaby M."/>
            <person name="Nieves C."/>
            <person name="Viehboeck T."/>
            <person name="Krause N."/>
            <person name="Rivera-Millot A."/>
            <person name="Nakamura A."/>
            <person name="Vischer N."/>
            <person name="VanNieuwenhze M."/>
            <person name="Brun Y."/>
            <person name="Cava F."/>
            <person name="Bulgheresi S."/>
            <person name="Veyrier F."/>
        </authorList>
    </citation>
    <scope>NUCLEOTIDE SEQUENCE [LARGE SCALE GENOMIC DNA]</scope>
    <source>
        <strain evidence="3 4">SN4</strain>
    </source>
</reference>
<evidence type="ECO:0000313" key="4">
    <source>
        <dbReference type="Proteomes" id="UP000832011"/>
    </source>
</evidence>
<protein>
    <recommendedName>
        <fullName evidence="5">Lipoprotein</fullName>
    </recommendedName>
</protein>
<dbReference type="PROSITE" id="PS51257">
    <property type="entry name" value="PROKAR_LIPOPROTEIN"/>
    <property type="match status" value="1"/>
</dbReference>
<dbReference type="EMBL" id="CP091511">
    <property type="protein sequence ID" value="UOO88503.1"/>
    <property type="molecule type" value="Genomic_DNA"/>
</dbReference>
<keyword evidence="4" id="KW-1185">Reference proteome</keyword>
<name>A0ABY4E2G3_9NEIS</name>
<dbReference type="RefSeq" id="WP_058357812.1">
    <property type="nucleotide sequence ID" value="NZ_CABKVG010000010.1"/>
</dbReference>
<gene>
    <name evidence="3" type="ORF">LVJ82_13650</name>
</gene>
<organism evidence="3 4">
    <name type="scientific">Vitreoscilla massiliensis</name>
    <dbReference type="NCBI Taxonomy" id="1689272"/>
    <lineage>
        <taxon>Bacteria</taxon>
        <taxon>Pseudomonadati</taxon>
        <taxon>Pseudomonadota</taxon>
        <taxon>Betaproteobacteria</taxon>
        <taxon>Neisseriales</taxon>
        <taxon>Neisseriaceae</taxon>
        <taxon>Vitreoscilla</taxon>
    </lineage>
</organism>
<feature type="region of interest" description="Disordered" evidence="1">
    <location>
        <begin position="30"/>
        <end position="59"/>
    </location>
</feature>
<sequence length="59" mass="6304">MKHCSVLLLTAMALLLSACIVPYHDGGRGNGHGHYKKQGYHGHPGNSAYGHSQGKGPHR</sequence>